<evidence type="ECO:0000256" key="2">
    <source>
        <dbReference type="HAMAP-Rule" id="MF_00048"/>
    </source>
</evidence>
<dbReference type="Proteomes" id="UP000600449">
    <property type="component" value="Unassembled WGS sequence"/>
</dbReference>
<reference evidence="3 4" key="1">
    <citation type="journal article" date="2014" name="Int. J. Syst. Evol. Microbiol.">
        <title>Complete genome sequence of Corynebacterium casei LMG S-19264T (=DSM 44701T), isolated from a smear-ripened cheese.</title>
        <authorList>
            <consortium name="US DOE Joint Genome Institute (JGI-PGF)"/>
            <person name="Walter F."/>
            <person name="Albersmeier A."/>
            <person name="Kalinowski J."/>
            <person name="Ruckert C."/>
        </authorList>
    </citation>
    <scope>NUCLEOTIDE SEQUENCE [LARGE SCALE GENOMIC DNA]</scope>
    <source>
        <strain evidence="3 4">CGMCC 1.9161</strain>
    </source>
</reference>
<protein>
    <recommendedName>
        <fullName evidence="2">UPF0102 protein GCM10011322_06300</fullName>
    </recommendedName>
</protein>
<sequence length="127" mass="14923">MDHDLHLRRQKRRRALAHGALAEWRALFALMLKGWRPVARRWRVRGGEIDLVVRRGRVVLFVEVKARAAIDDARVAVTPEKRRRLGRAIRAWRARNRWADEGWSFRVDAVYIGRGAWPEHVEGVMEV</sequence>
<evidence type="ECO:0000313" key="3">
    <source>
        <dbReference type="EMBL" id="GGK22374.1"/>
    </source>
</evidence>
<dbReference type="EMBL" id="BMMF01000002">
    <property type="protein sequence ID" value="GGK22374.1"/>
    <property type="molecule type" value="Genomic_DNA"/>
</dbReference>
<dbReference type="InterPro" id="IPR011856">
    <property type="entry name" value="tRNA_endonuc-like_dom_sf"/>
</dbReference>
<comment type="caution">
    <text evidence="3">The sequence shown here is derived from an EMBL/GenBank/DDBJ whole genome shotgun (WGS) entry which is preliminary data.</text>
</comment>
<accession>A0A917V2G3</accession>
<dbReference type="AlphaFoldDB" id="A0A917V2G3"/>
<organism evidence="3 4">
    <name type="scientific">Salinarimonas ramus</name>
    <dbReference type="NCBI Taxonomy" id="690164"/>
    <lineage>
        <taxon>Bacteria</taxon>
        <taxon>Pseudomonadati</taxon>
        <taxon>Pseudomonadota</taxon>
        <taxon>Alphaproteobacteria</taxon>
        <taxon>Hyphomicrobiales</taxon>
        <taxon>Salinarimonadaceae</taxon>
        <taxon>Salinarimonas</taxon>
    </lineage>
</organism>
<gene>
    <name evidence="3" type="ORF">GCM10011322_06300</name>
</gene>
<dbReference type="InterPro" id="IPR003509">
    <property type="entry name" value="UPF0102_YraN-like"/>
</dbReference>
<dbReference type="PANTHER" id="PTHR34039">
    <property type="entry name" value="UPF0102 PROTEIN YRAN"/>
    <property type="match status" value="1"/>
</dbReference>
<evidence type="ECO:0000256" key="1">
    <source>
        <dbReference type="ARBA" id="ARBA00006738"/>
    </source>
</evidence>
<dbReference type="Pfam" id="PF02021">
    <property type="entry name" value="UPF0102"/>
    <property type="match status" value="1"/>
</dbReference>
<dbReference type="RefSeq" id="WP_188909498.1">
    <property type="nucleotide sequence ID" value="NZ_BMMF01000002.1"/>
</dbReference>
<comment type="similarity">
    <text evidence="1 2">Belongs to the UPF0102 family.</text>
</comment>
<evidence type="ECO:0000313" key="4">
    <source>
        <dbReference type="Proteomes" id="UP000600449"/>
    </source>
</evidence>
<proteinExistence type="inferred from homology"/>
<name>A0A917V2G3_9HYPH</name>
<dbReference type="GO" id="GO:0003676">
    <property type="term" value="F:nucleic acid binding"/>
    <property type="evidence" value="ECO:0007669"/>
    <property type="project" value="InterPro"/>
</dbReference>
<keyword evidence="4" id="KW-1185">Reference proteome</keyword>
<dbReference type="Gene3D" id="3.40.1350.10">
    <property type="match status" value="1"/>
</dbReference>
<dbReference type="InterPro" id="IPR011335">
    <property type="entry name" value="Restrct_endonuc-II-like"/>
</dbReference>
<dbReference type="PANTHER" id="PTHR34039:SF1">
    <property type="entry name" value="UPF0102 PROTEIN YRAN"/>
    <property type="match status" value="1"/>
</dbReference>
<dbReference type="SUPFAM" id="SSF52980">
    <property type="entry name" value="Restriction endonuclease-like"/>
    <property type="match status" value="1"/>
</dbReference>
<dbReference type="HAMAP" id="MF_00048">
    <property type="entry name" value="UPF0102"/>
    <property type="match status" value="1"/>
</dbReference>